<name>A0A2P6FGR1_9PEZI</name>
<dbReference type="GeneID" id="84234281"/>
<feature type="compositionally biased region" description="Basic and acidic residues" evidence="1">
    <location>
        <begin position="108"/>
        <end position="120"/>
    </location>
</feature>
<feature type="compositionally biased region" description="Polar residues" evidence="1">
    <location>
        <begin position="124"/>
        <end position="144"/>
    </location>
</feature>
<organism evidence="2 3">
    <name type="scientific">Pseudogymnoascus verrucosus</name>
    <dbReference type="NCBI Taxonomy" id="342668"/>
    <lineage>
        <taxon>Eukaryota</taxon>
        <taxon>Fungi</taxon>
        <taxon>Dikarya</taxon>
        <taxon>Ascomycota</taxon>
        <taxon>Pezizomycotina</taxon>
        <taxon>Leotiomycetes</taxon>
        <taxon>Thelebolales</taxon>
        <taxon>Thelebolaceae</taxon>
        <taxon>Pseudogymnoascus</taxon>
    </lineage>
</organism>
<protein>
    <submittedName>
        <fullName evidence="2">Uncharacterized protein</fullName>
    </submittedName>
</protein>
<reference evidence="3" key="2">
    <citation type="journal article" date="2018" name="Nat. Commun.">
        <title>Extreme sensitivity to ultraviolet light in the fungal pathogen causing white-nose syndrome of bats.</title>
        <authorList>
            <person name="Palmer J.M."/>
            <person name="Drees K.P."/>
            <person name="Foster J.T."/>
            <person name="Lindner D.L."/>
        </authorList>
    </citation>
    <scope>NUCLEOTIDE SEQUENCE [LARGE SCALE GENOMIC DNA]</scope>
    <source>
        <strain evidence="3">UAMH 10579</strain>
    </source>
</reference>
<evidence type="ECO:0000256" key="1">
    <source>
        <dbReference type="SAM" id="MobiDB-lite"/>
    </source>
</evidence>
<feature type="region of interest" description="Disordered" evidence="1">
    <location>
        <begin position="108"/>
        <end position="144"/>
    </location>
</feature>
<dbReference type="AlphaFoldDB" id="A0A2P6FGR1"/>
<gene>
    <name evidence="2" type="ORF">VE01_10729</name>
</gene>
<reference evidence="2 3" key="1">
    <citation type="submission" date="2016-03" db="EMBL/GenBank/DDBJ databases">
        <title>Comparative genomics of Pseudogymnoascus destructans, the fungus causing white-nose syndrome of bats.</title>
        <authorList>
            <person name="Palmer J.M."/>
            <person name="Drees K.P."/>
            <person name="Foster J.T."/>
            <person name="Lindner D.L."/>
        </authorList>
    </citation>
    <scope>NUCLEOTIDE SEQUENCE [LARGE SCALE GENOMIC DNA]</scope>
    <source>
        <strain evidence="2 3">UAMH 10579</strain>
    </source>
</reference>
<sequence length="175" mass="19581">MRRSGRNSREVGVAFWRLRNAAYHPRFANYMAIPAVWIAGVALELSPLDDVPAFVFQHGTGCSWCMPVSPCRFGAVCSLGERRGCIWIGQMYNTEYCHPGRLCGEPRRQTEVDTERKTDDDNGSECSRSVLEQQTSETSMGFSYNGRQLGGSWKVGSAERAEQHTKNGRLLTIVV</sequence>
<dbReference type="EMBL" id="KV460206">
    <property type="protein sequence ID" value="PQM43833.1"/>
    <property type="molecule type" value="Genomic_DNA"/>
</dbReference>
<keyword evidence="3" id="KW-1185">Reference proteome</keyword>
<proteinExistence type="predicted"/>
<evidence type="ECO:0000313" key="3">
    <source>
        <dbReference type="Proteomes" id="UP000091956"/>
    </source>
</evidence>
<dbReference type="Proteomes" id="UP000091956">
    <property type="component" value="Unassembled WGS sequence"/>
</dbReference>
<evidence type="ECO:0000313" key="2">
    <source>
        <dbReference type="EMBL" id="PQM43833.1"/>
    </source>
</evidence>
<dbReference type="RefSeq" id="XP_059320164.1">
    <property type="nucleotide sequence ID" value="XM_059464181.1"/>
</dbReference>
<accession>A0A2P6FGR1</accession>